<dbReference type="PANTHER" id="PTHR45677">
    <property type="entry name" value="GLUTAMATE DECARBOXYLASE-RELATED"/>
    <property type="match status" value="1"/>
</dbReference>
<dbReference type="InterPro" id="IPR015421">
    <property type="entry name" value="PyrdxlP-dep_Trfase_major"/>
</dbReference>
<dbReference type="GO" id="GO:0005737">
    <property type="term" value="C:cytoplasm"/>
    <property type="evidence" value="ECO:0007669"/>
    <property type="project" value="TreeGrafter"/>
</dbReference>
<evidence type="ECO:0000313" key="9">
    <source>
        <dbReference type="Proteomes" id="UP000468443"/>
    </source>
</evidence>
<evidence type="ECO:0000256" key="7">
    <source>
        <dbReference type="RuleBase" id="RU000382"/>
    </source>
</evidence>
<evidence type="ECO:0000256" key="3">
    <source>
        <dbReference type="ARBA" id="ARBA00022793"/>
    </source>
</evidence>
<evidence type="ECO:0000256" key="6">
    <source>
        <dbReference type="PIRSR" id="PIRSR602129-50"/>
    </source>
</evidence>
<keyword evidence="9" id="KW-1185">Reference proteome</keyword>
<comment type="similarity">
    <text evidence="2 7">Belongs to the group II decarboxylase family.</text>
</comment>
<dbReference type="InterPro" id="IPR015424">
    <property type="entry name" value="PyrdxlP-dep_Trfase"/>
</dbReference>
<sequence>MKTPVLQKVYDPNRLRQQGHELIDLMADHLRATLSGSAEKVIHYQKPEDERDFWMEFFKDQSRSDFFPQVLKRTTHVHHPRYIGHQVCAPAPQAALCGLVSSLLNNGMAVYEMGMAPSAMERIITDLLAEKIGFDDKARGLLTSGGTLANLTALLSARKAKLEEDVWLNGHGNRLAVMVSEEAHYCIDRAARIMGLGSEGIIKVPVRPDFSMDTSVLNAYYEDARKKGLQVFALVGSAPSTATGVYDDLHTLADFCSEKGMWFHVDAAHGGAAVFSRKYKETVRGIHRADSVVIDGHKMMLMSTITTALLFREGHHSHTTFSQEAEYLLQHSEEEDWFNLAKRTFECTKTMMSLQWFLLWKTYGEELFDENVTALYDLGRVLAGMIEADPALELAVRPHSNIVCFRYTQQGLNAAELDEINRGIRKELLEEGEFYIVQTRIKKVQYLRCTIMNPFTTTSDLEALLALVKEKGRRITA</sequence>
<dbReference type="InterPro" id="IPR002129">
    <property type="entry name" value="PyrdxlP-dep_de-COase"/>
</dbReference>
<reference evidence="8 9" key="1">
    <citation type="submission" date="2020-01" db="EMBL/GenBank/DDBJ databases">
        <title>Muriicola jejuensis KCTC 22299.</title>
        <authorList>
            <person name="Wang G."/>
        </authorList>
    </citation>
    <scope>NUCLEOTIDE SEQUENCE [LARGE SCALE GENOMIC DNA]</scope>
    <source>
        <strain evidence="8 9">KCTC 22299</strain>
    </source>
</reference>
<dbReference type="RefSeq" id="WP_163693343.1">
    <property type="nucleotide sequence ID" value="NZ_FXTW01000002.1"/>
</dbReference>
<accession>A0A6P0UIL2</accession>
<dbReference type="GO" id="GO:0019752">
    <property type="term" value="P:carboxylic acid metabolic process"/>
    <property type="evidence" value="ECO:0007669"/>
    <property type="project" value="InterPro"/>
</dbReference>
<keyword evidence="3" id="KW-0210">Decarboxylase</keyword>
<keyword evidence="5 7" id="KW-0456">Lyase</keyword>
<dbReference type="GO" id="GO:0030170">
    <property type="term" value="F:pyridoxal phosphate binding"/>
    <property type="evidence" value="ECO:0007669"/>
    <property type="project" value="InterPro"/>
</dbReference>
<evidence type="ECO:0000256" key="2">
    <source>
        <dbReference type="ARBA" id="ARBA00009533"/>
    </source>
</evidence>
<dbReference type="InterPro" id="IPR010977">
    <property type="entry name" value="Aromatic_deC"/>
</dbReference>
<keyword evidence="4 6" id="KW-0663">Pyridoxal phosphate</keyword>
<dbReference type="GO" id="GO:0016831">
    <property type="term" value="F:carboxy-lyase activity"/>
    <property type="evidence" value="ECO:0007669"/>
    <property type="project" value="UniProtKB-KW"/>
</dbReference>
<dbReference type="Gene3D" id="3.40.640.10">
    <property type="entry name" value="Type I PLP-dependent aspartate aminotransferase-like (Major domain)"/>
    <property type="match status" value="1"/>
</dbReference>
<evidence type="ECO:0000313" key="8">
    <source>
        <dbReference type="EMBL" id="NER10943.1"/>
    </source>
</evidence>
<evidence type="ECO:0000256" key="5">
    <source>
        <dbReference type="ARBA" id="ARBA00023239"/>
    </source>
</evidence>
<comment type="cofactor">
    <cofactor evidence="1 6 7">
        <name>pyridoxal 5'-phosphate</name>
        <dbReference type="ChEBI" id="CHEBI:597326"/>
    </cofactor>
</comment>
<feature type="modified residue" description="N6-(pyridoxal phosphate)lysine" evidence="6">
    <location>
        <position position="298"/>
    </location>
</feature>
<comment type="caution">
    <text evidence="8">The sequence shown here is derived from an EMBL/GenBank/DDBJ whole genome shotgun (WGS) entry which is preliminary data.</text>
</comment>
<name>A0A6P0UIL2_9FLAO</name>
<dbReference type="EMBL" id="JAABOP010000002">
    <property type="protein sequence ID" value="NER10943.1"/>
    <property type="molecule type" value="Genomic_DNA"/>
</dbReference>
<dbReference type="PRINTS" id="PR00800">
    <property type="entry name" value="YHDCRBOXLASE"/>
</dbReference>
<evidence type="ECO:0000256" key="1">
    <source>
        <dbReference type="ARBA" id="ARBA00001933"/>
    </source>
</evidence>
<protein>
    <submittedName>
        <fullName evidence="8">Pyridoxal-dependent decarboxylase</fullName>
    </submittedName>
</protein>
<dbReference type="Gene3D" id="3.90.1150.170">
    <property type="match status" value="1"/>
</dbReference>
<organism evidence="8 9">
    <name type="scientific">Muriicola jejuensis</name>
    <dbReference type="NCBI Taxonomy" id="504488"/>
    <lineage>
        <taxon>Bacteria</taxon>
        <taxon>Pseudomonadati</taxon>
        <taxon>Bacteroidota</taxon>
        <taxon>Flavobacteriia</taxon>
        <taxon>Flavobacteriales</taxon>
        <taxon>Flavobacteriaceae</taxon>
        <taxon>Muriicola</taxon>
    </lineage>
</organism>
<gene>
    <name evidence="8" type="ORF">GWK09_10480</name>
</gene>
<proteinExistence type="inferred from homology"/>
<dbReference type="SUPFAM" id="SSF53383">
    <property type="entry name" value="PLP-dependent transferases"/>
    <property type="match status" value="1"/>
</dbReference>
<dbReference type="Proteomes" id="UP000468443">
    <property type="component" value="Unassembled WGS sequence"/>
</dbReference>
<evidence type="ECO:0000256" key="4">
    <source>
        <dbReference type="ARBA" id="ARBA00022898"/>
    </source>
</evidence>
<dbReference type="AlphaFoldDB" id="A0A6P0UIL2"/>
<dbReference type="GO" id="GO:0006520">
    <property type="term" value="P:amino acid metabolic process"/>
    <property type="evidence" value="ECO:0007669"/>
    <property type="project" value="InterPro"/>
</dbReference>
<dbReference type="Pfam" id="PF00282">
    <property type="entry name" value="Pyridoxal_deC"/>
    <property type="match status" value="1"/>
</dbReference>
<dbReference type="PANTHER" id="PTHR45677:SF8">
    <property type="entry name" value="CYSTEINE SULFINIC ACID DECARBOXYLASE"/>
    <property type="match status" value="1"/>
</dbReference>